<accession>A0A0B2W1Y6</accession>
<reference evidence="1 2" key="1">
    <citation type="submission" date="2014-11" db="EMBL/GenBank/DDBJ databases">
        <title>Genetic blueprint of the zoonotic pathogen Toxocara canis.</title>
        <authorList>
            <person name="Zhu X.-Q."/>
            <person name="Korhonen P.K."/>
            <person name="Cai H."/>
            <person name="Young N.D."/>
            <person name="Nejsum P."/>
            <person name="von Samson-Himmelstjerna G."/>
            <person name="Boag P.R."/>
            <person name="Tan P."/>
            <person name="Li Q."/>
            <person name="Min J."/>
            <person name="Yang Y."/>
            <person name="Wang X."/>
            <person name="Fang X."/>
            <person name="Hall R.S."/>
            <person name="Hofmann A."/>
            <person name="Sternberg P.W."/>
            <person name="Jex A.R."/>
            <person name="Gasser R.B."/>
        </authorList>
    </citation>
    <scope>NUCLEOTIDE SEQUENCE [LARGE SCALE GENOMIC DNA]</scope>
    <source>
        <strain evidence="1">PN_DK_2014</strain>
    </source>
</reference>
<protein>
    <submittedName>
        <fullName evidence="1">Uncharacterized protein</fullName>
    </submittedName>
</protein>
<gene>
    <name evidence="1" type="ORF">Tcan_06685</name>
</gene>
<evidence type="ECO:0000313" key="1">
    <source>
        <dbReference type="EMBL" id="KHN88018.1"/>
    </source>
</evidence>
<dbReference type="EMBL" id="JPKZ01000313">
    <property type="protein sequence ID" value="KHN88018.1"/>
    <property type="molecule type" value="Genomic_DNA"/>
</dbReference>
<evidence type="ECO:0000313" key="2">
    <source>
        <dbReference type="Proteomes" id="UP000031036"/>
    </source>
</evidence>
<sequence length="73" mass="8287">MLLLNVFTAKTVVLKEKGILRGAVEDLVMLSSVDKWASRDRHNLRGTQISYDMAKTTKEKLRASSKLLHELQC</sequence>
<organism evidence="1 2">
    <name type="scientific">Toxocara canis</name>
    <name type="common">Canine roundworm</name>
    <dbReference type="NCBI Taxonomy" id="6265"/>
    <lineage>
        <taxon>Eukaryota</taxon>
        <taxon>Metazoa</taxon>
        <taxon>Ecdysozoa</taxon>
        <taxon>Nematoda</taxon>
        <taxon>Chromadorea</taxon>
        <taxon>Rhabditida</taxon>
        <taxon>Spirurina</taxon>
        <taxon>Ascaridomorpha</taxon>
        <taxon>Ascaridoidea</taxon>
        <taxon>Toxocaridae</taxon>
        <taxon>Toxocara</taxon>
    </lineage>
</organism>
<name>A0A0B2W1Y6_TOXCA</name>
<comment type="caution">
    <text evidence="1">The sequence shown here is derived from an EMBL/GenBank/DDBJ whole genome shotgun (WGS) entry which is preliminary data.</text>
</comment>
<dbReference type="Proteomes" id="UP000031036">
    <property type="component" value="Unassembled WGS sequence"/>
</dbReference>
<proteinExistence type="predicted"/>
<keyword evidence="2" id="KW-1185">Reference proteome</keyword>
<dbReference type="AlphaFoldDB" id="A0A0B2W1Y6"/>